<evidence type="ECO:0000256" key="1">
    <source>
        <dbReference type="ARBA" id="ARBA00022723"/>
    </source>
</evidence>
<dbReference type="InterPro" id="IPR007219">
    <property type="entry name" value="XnlR_reg_dom"/>
</dbReference>
<feature type="region of interest" description="Disordered" evidence="3">
    <location>
        <begin position="68"/>
        <end position="175"/>
    </location>
</feature>
<evidence type="ECO:0000259" key="4">
    <source>
        <dbReference type="PROSITE" id="PS50048"/>
    </source>
</evidence>
<dbReference type="GO" id="GO:0003677">
    <property type="term" value="F:DNA binding"/>
    <property type="evidence" value="ECO:0007669"/>
    <property type="project" value="InterPro"/>
</dbReference>
<reference evidence="5 6" key="1">
    <citation type="submission" date="2015-04" db="EMBL/GenBank/DDBJ databases">
        <title>Complete genome sequence of Schizopora paradoxa KUC8140, a cosmopolitan wood degrader in East Asia.</title>
        <authorList>
            <consortium name="DOE Joint Genome Institute"/>
            <person name="Min B."/>
            <person name="Park H."/>
            <person name="Jang Y."/>
            <person name="Kim J.-J."/>
            <person name="Kim K.H."/>
            <person name="Pangilinan J."/>
            <person name="Lipzen A."/>
            <person name="Riley R."/>
            <person name="Grigoriev I.V."/>
            <person name="Spatafora J.W."/>
            <person name="Choi I.-G."/>
        </authorList>
    </citation>
    <scope>NUCLEOTIDE SEQUENCE [LARGE SCALE GENOMIC DNA]</scope>
    <source>
        <strain evidence="5 6">KUC8140</strain>
    </source>
</reference>
<dbReference type="GO" id="GO:0000981">
    <property type="term" value="F:DNA-binding transcription factor activity, RNA polymerase II-specific"/>
    <property type="evidence" value="ECO:0007669"/>
    <property type="project" value="InterPro"/>
</dbReference>
<dbReference type="Pfam" id="PF00172">
    <property type="entry name" value="Zn_clus"/>
    <property type="match status" value="1"/>
</dbReference>
<evidence type="ECO:0000256" key="2">
    <source>
        <dbReference type="ARBA" id="ARBA00023242"/>
    </source>
</evidence>
<dbReference type="PROSITE" id="PS50048">
    <property type="entry name" value="ZN2_CY6_FUNGAL_2"/>
    <property type="match status" value="1"/>
</dbReference>
<feature type="compositionally biased region" description="Low complexity" evidence="3">
    <location>
        <begin position="72"/>
        <end position="82"/>
    </location>
</feature>
<dbReference type="STRING" id="27342.A0A0H2SEG3"/>
<dbReference type="InParanoid" id="A0A0H2SEG3"/>
<feature type="compositionally biased region" description="Basic residues" evidence="3">
    <location>
        <begin position="151"/>
        <end position="161"/>
    </location>
</feature>
<gene>
    <name evidence="5" type="ORF">SCHPADRAFT_824712</name>
</gene>
<dbReference type="AlphaFoldDB" id="A0A0H2SEG3"/>
<keyword evidence="6" id="KW-1185">Reference proteome</keyword>
<protein>
    <recommendedName>
        <fullName evidence="4">Zn(2)-C6 fungal-type domain-containing protein</fullName>
    </recommendedName>
</protein>
<name>A0A0H2SEG3_9AGAM</name>
<dbReference type="SMART" id="SM00066">
    <property type="entry name" value="GAL4"/>
    <property type="match status" value="1"/>
</dbReference>
<organism evidence="5 6">
    <name type="scientific">Schizopora paradoxa</name>
    <dbReference type="NCBI Taxonomy" id="27342"/>
    <lineage>
        <taxon>Eukaryota</taxon>
        <taxon>Fungi</taxon>
        <taxon>Dikarya</taxon>
        <taxon>Basidiomycota</taxon>
        <taxon>Agaricomycotina</taxon>
        <taxon>Agaricomycetes</taxon>
        <taxon>Hymenochaetales</taxon>
        <taxon>Schizoporaceae</taxon>
        <taxon>Schizopora</taxon>
    </lineage>
</organism>
<feature type="compositionally biased region" description="Polar residues" evidence="3">
    <location>
        <begin position="108"/>
        <end position="120"/>
    </location>
</feature>
<dbReference type="GO" id="GO:0008270">
    <property type="term" value="F:zinc ion binding"/>
    <property type="evidence" value="ECO:0007669"/>
    <property type="project" value="InterPro"/>
</dbReference>
<keyword evidence="1" id="KW-0479">Metal-binding</keyword>
<sequence length="427" mass="48097">MDGIRFILEDPQAANSRQKKRSRLVTACDTCRAKKIKCHQSPNTNKCEACKLSKTPCRFRDRERYHAQRAGSLSASSSNFPSDSEDSQSYTESPNLLPRRATLPSLPHYNSQGHLRSSSLPPAMPRLPHGALVDTSGYRSGSPHSEVGPQRVRRTTSRRHVGPLDHLRHSPSLHGMSPLSGMRSLHIDEQQRDVSQYFDAHRPGFPSVKYVDHSIQLFFDNLGSQFLFLHRDAVRRAWSEHTMSAPFANSLAALGLRFSQSEVGAPLAHLGDPFLDMAKDLIVPAMYTPSVEVLHSLLLLAWAEYGSGRENGLHLYNSLAVQMATELGLGSEDAVQTVPLEVDRSDVRQTWWNVVLLDIISSWSKSPYWLYQRRSNADQEHRSHWQSYKCELVKLHNYVAIFVVFKLGPRDAANSPILLTQRPSRTS</sequence>
<dbReference type="GO" id="GO:0006351">
    <property type="term" value="P:DNA-templated transcription"/>
    <property type="evidence" value="ECO:0007669"/>
    <property type="project" value="InterPro"/>
</dbReference>
<dbReference type="InterPro" id="IPR036864">
    <property type="entry name" value="Zn2-C6_fun-type_DNA-bd_sf"/>
</dbReference>
<dbReference type="PROSITE" id="PS00463">
    <property type="entry name" value="ZN2_CY6_FUNGAL_1"/>
    <property type="match status" value="1"/>
</dbReference>
<dbReference type="PANTHER" id="PTHR47783">
    <property type="entry name" value="ZN(II)2CYS6 TRANSCRIPTION FACTOR (EUROFUNG)-RELATED"/>
    <property type="match status" value="1"/>
</dbReference>
<evidence type="ECO:0000313" key="6">
    <source>
        <dbReference type="Proteomes" id="UP000053477"/>
    </source>
</evidence>
<dbReference type="Gene3D" id="4.10.240.10">
    <property type="entry name" value="Zn(2)-C6 fungal-type DNA-binding domain"/>
    <property type="match status" value="1"/>
</dbReference>
<evidence type="ECO:0000256" key="3">
    <source>
        <dbReference type="SAM" id="MobiDB-lite"/>
    </source>
</evidence>
<keyword evidence="2" id="KW-0539">Nucleus</keyword>
<dbReference type="Proteomes" id="UP000053477">
    <property type="component" value="Unassembled WGS sequence"/>
</dbReference>
<dbReference type="EMBL" id="KQ085930">
    <property type="protein sequence ID" value="KLO15411.1"/>
    <property type="molecule type" value="Genomic_DNA"/>
</dbReference>
<dbReference type="OrthoDB" id="2428527at2759"/>
<dbReference type="SUPFAM" id="SSF57701">
    <property type="entry name" value="Zn2/Cys6 DNA-binding domain"/>
    <property type="match status" value="1"/>
</dbReference>
<dbReference type="Pfam" id="PF04082">
    <property type="entry name" value="Fungal_trans"/>
    <property type="match status" value="1"/>
</dbReference>
<dbReference type="InterPro" id="IPR001138">
    <property type="entry name" value="Zn2Cys6_DnaBD"/>
</dbReference>
<proteinExistence type="predicted"/>
<accession>A0A0H2SEG3</accession>
<dbReference type="CDD" id="cd12148">
    <property type="entry name" value="fungal_TF_MHR"/>
    <property type="match status" value="1"/>
</dbReference>
<evidence type="ECO:0000313" key="5">
    <source>
        <dbReference type="EMBL" id="KLO15411.1"/>
    </source>
</evidence>
<dbReference type="PANTHER" id="PTHR47783:SF1">
    <property type="entry name" value="ZN(II)2CYS6 TRANSCRIPTION FACTOR (EUROFUNG)"/>
    <property type="match status" value="1"/>
</dbReference>
<feature type="domain" description="Zn(2)-C6 fungal-type" evidence="4">
    <location>
        <begin position="27"/>
        <end position="59"/>
    </location>
</feature>
<dbReference type="CDD" id="cd00067">
    <property type="entry name" value="GAL4"/>
    <property type="match status" value="1"/>
</dbReference>